<reference evidence="1 2" key="1">
    <citation type="journal article" date="2012" name="Genome Biol.">
        <title>Sequencing three crocodilian genomes to illuminate the evolution of archosaurs and amniotes.</title>
        <authorList>
            <person name="St John J.A."/>
            <person name="Braun E.L."/>
            <person name="Isberg S.R."/>
            <person name="Miles L.G."/>
            <person name="Chong A.Y."/>
            <person name="Gongora J."/>
            <person name="Dalzell P."/>
            <person name="Moran C."/>
            <person name="Bed'hom B."/>
            <person name="Abzhanov A."/>
            <person name="Burgess S.C."/>
            <person name="Cooksey A.M."/>
            <person name="Castoe T.A."/>
            <person name="Crawford N.G."/>
            <person name="Densmore L.D."/>
            <person name="Drew J.C."/>
            <person name="Edwards S.V."/>
            <person name="Faircloth B.C."/>
            <person name="Fujita M.K."/>
            <person name="Greenwold M.J."/>
            <person name="Hoffmann F.G."/>
            <person name="Howard J.M."/>
            <person name="Iguchi T."/>
            <person name="Janes D.E."/>
            <person name="Khan S.Y."/>
            <person name="Kohno S."/>
            <person name="de Koning A.J."/>
            <person name="Lance S.L."/>
            <person name="McCarthy F.M."/>
            <person name="McCormack J.E."/>
            <person name="Merchant M.E."/>
            <person name="Peterson D.G."/>
            <person name="Pollock D.D."/>
            <person name="Pourmand N."/>
            <person name="Raney B.J."/>
            <person name="Roessler K.A."/>
            <person name="Sanford J.R."/>
            <person name="Sawyer R.H."/>
            <person name="Schmidt C.J."/>
            <person name="Triplett E.W."/>
            <person name="Tuberville T.D."/>
            <person name="Venegas-Anaya M."/>
            <person name="Howard J.T."/>
            <person name="Jarvis E.D."/>
            <person name="Guillette L.J.Jr."/>
            <person name="Glenn T.C."/>
            <person name="Green R.E."/>
            <person name="Ray D.A."/>
        </authorList>
    </citation>
    <scope>NUCLEOTIDE SEQUENCE [LARGE SCALE GENOMIC DNA]</scope>
    <source>
        <strain evidence="1">KSC_2009_1</strain>
    </source>
</reference>
<accession>A0A151MQ44</accession>
<dbReference type="AlphaFoldDB" id="A0A151MQ44"/>
<protein>
    <submittedName>
        <fullName evidence="1">Uncharacterized protein</fullName>
    </submittedName>
</protein>
<name>A0A151MQ44_ALLMI</name>
<comment type="caution">
    <text evidence="1">The sequence shown here is derived from an EMBL/GenBank/DDBJ whole genome shotgun (WGS) entry which is preliminary data.</text>
</comment>
<evidence type="ECO:0000313" key="1">
    <source>
        <dbReference type="EMBL" id="KYO26632.1"/>
    </source>
</evidence>
<gene>
    <name evidence="1" type="ORF">Y1Q_0019116</name>
</gene>
<dbReference type="Proteomes" id="UP000050525">
    <property type="component" value="Unassembled WGS sequence"/>
</dbReference>
<organism evidence="1 2">
    <name type="scientific">Alligator mississippiensis</name>
    <name type="common">American alligator</name>
    <dbReference type="NCBI Taxonomy" id="8496"/>
    <lineage>
        <taxon>Eukaryota</taxon>
        <taxon>Metazoa</taxon>
        <taxon>Chordata</taxon>
        <taxon>Craniata</taxon>
        <taxon>Vertebrata</taxon>
        <taxon>Euteleostomi</taxon>
        <taxon>Archelosauria</taxon>
        <taxon>Archosauria</taxon>
        <taxon>Crocodylia</taxon>
        <taxon>Alligatoridae</taxon>
        <taxon>Alligatorinae</taxon>
        <taxon>Alligator</taxon>
    </lineage>
</organism>
<keyword evidence="2" id="KW-1185">Reference proteome</keyword>
<sequence length="102" mass="11605">MGGLCQKPPEALKAAAASSSEESKQASLQAVCWGKSGDSRRGARHQILLLKERISFLRGIDNSHFQVVTLDNGSDRWLNIQKTLKYCYRRYISFTGYMYTWN</sequence>
<dbReference type="EMBL" id="AKHW03005461">
    <property type="protein sequence ID" value="KYO26632.1"/>
    <property type="molecule type" value="Genomic_DNA"/>
</dbReference>
<proteinExistence type="predicted"/>
<evidence type="ECO:0000313" key="2">
    <source>
        <dbReference type="Proteomes" id="UP000050525"/>
    </source>
</evidence>